<dbReference type="PIRSF" id="PIRSF029033">
    <property type="entry name" value="UCP029033"/>
    <property type="match status" value="1"/>
</dbReference>
<protein>
    <submittedName>
        <fullName evidence="3">Oxidative stress defense protein</fullName>
    </submittedName>
</protein>
<dbReference type="STRING" id="393921.HQ45_01645"/>
<evidence type="ECO:0000256" key="1">
    <source>
        <dbReference type="SAM" id="Phobius"/>
    </source>
</evidence>
<dbReference type="EMBL" id="JQJC01000012">
    <property type="protein sequence ID" value="KGN95013.1"/>
    <property type="molecule type" value="Genomic_DNA"/>
</dbReference>
<reference evidence="3 5" key="2">
    <citation type="submission" date="2018-06" db="EMBL/GenBank/DDBJ databases">
        <authorList>
            <consortium name="Pathogen Informatics"/>
            <person name="Doyle S."/>
        </authorList>
    </citation>
    <scope>NUCLEOTIDE SEQUENCE [LARGE SCALE GENOMIC DNA]</scope>
    <source>
        <strain evidence="3 5">NCTC12858</strain>
    </source>
</reference>
<dbReference type="InterPro" id="IPR016907">
    <property type="entry name" value="UCP029033"/>
</dbReference>
<dbReference type="RefSeq" id="WP_023937348.1">
    <property type="nucleotide sequence ID" value="NZ_FUXH01000001.1"/>
</dbReference>
<dbReference type="InterPro" id="IPR052022">
    <property type="entry name" value="26kDa_periplasmic_antigen"/>
</dbReference>
<evidence type="ECO:0000313" key="2">
    <source>
        <dbReference type="EMBL" id="KGN95013.1"/>
    </source>
</evidence>
<dbReference type="Pfam" id="PF04402">
    <property type="entry name" value="SIMPL"/>
    <property type="match status" value="1"/>
</dbReference>
<keyword evidence="5" id="KW-1185">Reference proteome</keyword>
<dbReference type="GO" id="GO:0006974">
    <property type="term" value="P:DNA damage response"/>
    <property type="evidence" value="ECO:0007669"/>
    <property type="project" value="TreeGrafter"/>
</dbReference>
<dbReference type="Proteomes" id="UP000249300">
    <property type="component" value="Chromosome 1"/>
</dbReference>
<evidence type="ECO:0000313" key="3">
    <source>
        <dbReference type="EMBL" id="SQH73236.1"/>
    </source>
</evidence>
<evidence type="ECO:0000313" key="5">
    <source>
        <dbReference type="Proteomes" id="UP000249300"/>
    </source>
</evidence>
<name>A0A0A2FVJ6_9PORP</name>
<organism evidence="2 4">
    <name type="scientific">Porphyromonas crevioricanis</name>
    <dbReference type="NCBI Taxonomy" id="393921"/>
    <lineage>
        <taxon>Bacteria</taxon>
        <taxon>Pseudomonadati</taxon>
        <taxon>Bacteroidota</taxon>
        <taxon>Bacteroidia</taxon>
        <taxon>Bacteroidales</taxon>
        <taxon>Porphyromonadaceae</taxon>
        <taxon>Porphyromonas</taxon>
    </lineage>
</organism>
<sequence length="242" mass="26619">MQKSNIITAVIVGIAFVVGLGALANGVGKVRRSPEPLINVTGMAERNFTSDLAVWSARYEVMRFDMQQAFADLAGKRAQVKKFLQSKGIAEDKVEYSSVSIDRRYDKEGYCDQKVFVGFALSQSITITSNNIEEVENLSRSITELINEGVEIYSESPQFYYTKLNQLKIEMLKAASEDAYNRAAVVAEGGKGSLGKLVKSDVGVFQIVGLNSNEDYSWGGSFNTSSKEKTASVTVRSSYRVK</sequence>
<dbReference type="Proteomes" id="UP000030136">
    <property type="component" value="Unassembled WGS sequence"/>
</dbReference>
<proteinExistence type="predicted"/>
<dbReference type="PANTHER" id="PTHR34387:SF2">
    <property type="entry name" value="SLR1258 PROTEIN"/>
    <property type="match status" value="1"/>
</dbReference>
<feature type="transmembrane region" description="Helical" evidence="1">
    <location>
        <begin position="6"/>
        <end position="27"/>
    </location>
</feature>
<reference evidence="2 4" key="1">
    <citation type="submission" date="2014-08" db="EMBL/GenBank/DDBJ databases">
        <title>Porphyromonas crevioricanis strain:COT-253_OH1447 Genome sequencing.</title>
        <authorList>
            <person name="Wallis C."/>
            <person name="Deusch O."/>
            <person name="O'Flynn C."/>
            <person name="Davis I."/>
            <person name="Jospin G."/>
            <person name="Darling A.E."/>
            <person name="Coil D.A."/>
            <person name="Alexiev A."/>
            <person name="Horsfall A."/>
            <person name="Kirkwood N."/>
            <person name="Harris S."/>
            <person name="Eisen J.A."/>
        </authorList>
    </citation>
    <scope>NUCLEOTIDE SEQUENCE [LARGE SCALE GENOMIC DNA]</scope>
    <source>
        <strain evidence="4">COT-253 OH1447</strain>
        <strain evidence="2">COT-253_OH1447</strain>
    </source>
</reference>
<dbReference type="AlphaFoldDB" id="A0A0A2FVJ6"/>
<evidence type="ECO:0000313" key="4">
    <source>
        <dbReference type="Proteomes" id="UP000030136"/>
    </source>
</evidence>
<accession>A0A0A2FVJ6</accession>
<dbReference type="OrthoDB" id="9785289at2"/>
<dbReference type="PANTHER" id="PTHR34387">
    <property type="entry name" value="SLR1258 PROTEIN"/>
    <property type="match status" value="1"/>
</dbReference>
<keyword evidence="1" id="KW-0812">Transmembrane</keyword>
<dbReference type="Gene3D" id="3.30.70.2970">
    <property type="entry name" value="Protein of unknown function (DUF541), domain 2"/>
    <property type="match status" value="1"/>
</dbReference>
<dbReference type="eggNOG" id="COG2859">
    <property type="taxonomic scope" value="Bacteria"/>
</dbReference>
<gene>
    <name evidence="2" type="ORF">HQ38_04255</name>
    <name evidence="3" type="ORF">NCTC12858_01081</name>
</gene>
<dbReference type="KEGG" id="pcre:NCTC12858_01081"/>
<dbReference type="EMBL" id="LS483447">
    <property type="protein sequence ID" value="SQH73236.1"/>
    <property type="molecule type" value="Genomic_DNA"/>
</dbReference>
<keyword evidence="1" id="KW-0472">Membrane</keyword>
<dbReference type="InterPro" id="IPR007497">
    <property type="entry name" value="SIMPL/DUF541"/>
</dbReference>
<keyword evidence="1" id="KW-1133">Transmembrane helix</keyword>